<keyword evidence="2" id="KW-1133">Transmembrane helix</keyword>
<keyword evidence="2" id="KW-0812">Transmembrane</keyword>
<feature type="domain" description="PASTA" evidence="3">
    <location>
        <begin position="109"/>
        <end position="175"/>
    </location>
</feature>
<keyword evidence="5" id="KW-1185">Reference proteome</keyword>
<accession>A0A6G8APH3</accession>
<dbReference type="SMART" id="SM00740">
    <property type="entry name" value="PASTA"/>
    <property type="match status" value="2"/>
</dbReference>
<dbReference type="InterPro" id="IPR005543">
    <property type="entry name" value="PASTA_dom"/>
</dbReference>
<feature type="region of interest" description="Disordered" evidence="1">
    <location>
        <begin position="457"/>
        <end position="486"/>
    </location>
</feature>
<reference evidence="4 5" key="1">
    <citation type="submission" date="2020-03" db="EMBL/GenBank/DDBJ databases">
        <title>Vagococcus sp. nov., isolated from beetles.</title>
        <authorList>
            <person name="Hyun D.-W."/>
            <person name="Bae J.-W."/>
        </authorList>
    </citation>
    <scope>NUCLEOTIDE SEQUENCE [LARGE SCALE GENOMIC DNA]</scope>
    <source>
        <strain evidence="4 5">HDW17A</strain>
    </source>
</reference>
<evidence type="ECO:0000313" key="4">
    <source>
        <dbReference type="EMBL" id="QIL46887.1"/>
    </source>
</evidence>
<proteinExistence type="predicted"/>
<gene>
    <name evidence="4" type="ORF">G7081_07275</name>
</gene>
<feature type="domain" description="PASTA" evidence="3">
    <location>
        <begin position="256"/>
        <end position="321"/>
    </location>
</feature>
<dbReference type="EMBL" id="CP049886">
    <property type="protein sequence ID" value="QIL46887.1"/>
    <property type="molecule type" value="Genomic_DNA"/>
</dbReference>
<evidence type="ECO:0000259" key="3">
    <source>
        <dbReference type="PROSITE" id="PS51178"/>
    </source>
</evidence>
<evidence type="ECO:0000313" key="5">
    <source>
        <dbReference type="Proteomes" id="UP000500890"/>
    </source>
</evidence>
<evidence type="ECO:0000256" key="2">
    <source>
        <dbReference type="SAM" id="Phobius"/>
    </source>
</evidence>
<feature type="compositionally biased region" description="Basic and acidic residues" evidence="1">
    <location>
        <begin position="467"/>
        <end position="486"/>
    </location>
</feature>
<organism evidence="4 5">
    <name type="scientific">Vagococcus coleopterorum</name>
    <dbReference type="NCBI Taxonomy" id="2714946"/>
    <lineage>
        <taxon>Bacteria</taxon>
        <taxon>Bacillati</taxon>
        <taxon>Bacillota</taxon>
        <taxon>Bacilli</taxon>
        <taxon>Lactobacillales</taxon>
        <taxon>Enterococcaceae</taxon>
        <taxon>Vagococcus</taxon>
    </lineage>
</organism>
<feature type="transmembrane region" description="Helical" evidence="2">
    <location>
        <begin position="90"/>
        <end position="110"/>
    </location>
</feature>
<dbReference type="PROSITE" id="PS51178">
    <property type="entry name" value="PASTA"/>
    <property type="match status" value="2"/>
</dbReference>
<dbReference type="Pfam" id="PF03793">
    <property type="entry name" value="PASTA"/>
    <property type="match status" value="2"/>
</dbReference>
<feature type="region of interest" description="Disordered" evidence="1">
    <location>
        <begin position="1"/>
        <end position="71"/>
    </location>
</feature>
<dbReference type="AlphaFoldDB" id="A0A6G8APH3"/>
<dbReference type="RefSeq" id="WP_166008275.1">
    <property type="nucleotide sequence ID" value="NZ_CP049886.1"/>
</dbReference>
<dbReference type="CDD" id="cd06577">
    <property type="entry name" value="PASTA_pknB"/>
    <property type="match status" value="1"/>
</dbReference>
<dbReference type="KEGG" id="vah:G7081_07275"/>
<dbReference type="Proteomes" id="UP000500890">
    <property type="component" value="Chromosome"/>
</dbReference>
<protein>
    <submittedName>
        <fullName evidence="4">PASTA domain-containing protein</fullName>
    </submittedName>
</protein>
<name>A0A6G8APH3_9ENTE</name>
<keyword evidence="2" id="KW-0472">Membrane</keyword>
<sequence length="486" mass="53711">MKKFGEGKYHNEKEQVTNQPDSAERIEEGQVVDTSSPAANDAGEKLTGNNEGHVPRQKSRSVGTRSGFTSTGDVVEHDPTFQVKRKKKRILIGLSSVLAVLLIGVIYYQVTHVKVRNFVGKPITEVRKWGNDQSVKVTEEQAYDDEVEANNIVKQVPKAGTKVKKKKAIQVTVSMGADPEAVLSLPDFKVTTKQALVDWQKANHADNLTIMEEFDDTVAAGKYLKEEFKDKDVTVTNYKRKNQLVVYYSKGKEALTKSIPMPEFKGKAKAEVEKWVKTNQIEATYKEVASNKIAEGMLVSQSVKANEKIAKRTAITFEISGGKGVAVPDFSDIDMESASDVEGLNIQVKEVFTPDVAYGGLISQSVKAGELVPLKDAPLIKVVYSVGAPYLKAYFGMLEGDLQKSFYSDYRAKGAEIYYDRYYVDSSEERGRVVEMSAYNTYVPMTYTVSIGISNGSQAGPPSLKGDGLEDEKQDKELKAESLEDN</sequence>
<dbReference type="Gene3D" id="3.30.10.20">
    <property type="match status" value="2"/>
</dbReference>
<feature type="compositionally biased region" description="Basic and acidic residues" evidence="1">
    <location>
        <begin position="1"/>
        <end position="15"/>
    </location>
</feature>
<evidence type="ECO:0000256" key="1">
    <source>
        <dbReference type="SAM" id="MobiDB-lite"/>
    </source>
</evidence>
<feature type="compositionally biased region" description="Polar residues" evidence="1">
    <location>
        <begin position="60"/>
        <end position="71"/>
    </location>
</feature>